<evidence type="ECO:0000256" key="6">
    <source>
        <dbReference type="ARBA" id="ARBA00022970"/>
    </source>
</evidence>
<evidence type="ECO:0000256" key="4">
    <source>
        <dbReference type="ARBA" id="ARBA00022475"/>
    </source>
</evidence>
<dbReference type="InterPro" id="IPR004685">
    <property type="entry name" value="Brnchd-chn_aa_trnsp_Livcs"/>
</dbReference>
<organism evidence="10 11">
    <name type="scientific">Virgibacillus indicus</name>
    <dbReference type="NCBI Taxonomy" id="2024554"/>
    <lineage>
        <taxon>Bacteria</taxon>
        <taxon>Bacillati</taxon>
        <taxon>Bacillota</taxon>
        <taxon>Bacilli</taxon>
        <taxon>Bacillales</taxon>
        <taxon>Bacillaceae</taxon>
        <taxon>Virgibacillus</taxon>
    </lineage>
</organism>
<dbReference type="PANTHER" id="PTHR30588:SF0">
    <property type="entry name" value="BRANCHED-CHAIN AMINO ACID PERMEASE BRNQ"/>
    <property type="match status" value="1"/>
</dbReference>
<keyword evidence="7 9" id="KW-1133">Transmembrane helix</keyword>
<feature type="transmembrane region" description="Helical" evidence="9">
    <location>
        <begin position="307"/>
        <end position="324"/>
    </location>
</feature>
<keyword evidence="4" id="KW-1003">Cell membrane</keyword>
<dbReference type="RefSeq" id="WP_094887383.1">
    <property type="nucleotide sequence ID" value="NZ_NPMS01000015.1"/>
</dbReference>
<feature type="transmembrane region" description="Helical" evidence="9">
    <location>
        <begin position="229"/>
        <end position="253"/>
    </location>
</feature>
<comment type="function">
    <text evidence="9">Component of the transport system for branched-chain amino acids.</text>
</comment>
<keyword evidence="3 9" id="KW-0813">Transport</keyword>
<dbReference type="GO" id="GO:0015190">
    <property type="term" value="F:L-leucine transmembrane transporter activity"/>
    <property type="evidence" value="ECO:0007669"/>
    <property type="project" value="TreeGrafter"/>
</dbReference>
<feature type="transmembrane region" description="Helical" evidence="9">
    <location>
        <begin position="273"/>
        <end position="295"/>
    </location>
</feature>
<evidence type="ECO:0000256" key="9">
    <source>
        <dbReference type="RuleBase" id="RU362122"/>
    </source>
</evidence>
<dbReference type="AlphaFoldDB" id="A0A265N4Z4"/>
<dbReference type="GO" id="GO:0015188">
    <property type="term" value="F:L-isoleucine transmembrane transporter activity"/>
    <property type="evidence" value="ECO:0007669"/>
    <property type="project" value="TreeGrafter"/>
</dbReference>
<evidence type="ECO:0000313" key="10">
    <source>
        <dbReference type="EMBL" id="OZU87102.1"/>
    </source>
</evidence>
<evidence type="ECO:0000256" key="1">
    <source>
        <dbReference type="ARBA" id="ARBA00004651"/>
    </source>
</evidence>
<sequence length="430" mass="45801">MNKDTFIIGFMLFALFFGAGNLIYPPTLGIDSGTSFWAAISGFVITGVGLPILAVTAISFVKNDARELADRVHPMFGLIFTSIVYLAIGPFFGIPRAATVAHEMSVEPFLDGTSTIALLIFTTVFFFFVFIVSLNPSKMVDRIGQYLTPILLAAIAGLIVGGFILLDNPLSAPTEKYTSSPFFTGFVEGYLTMDAIAALAFGIIVVNAFKERGITTKQELVKSTLKAGLITGIGLIAVYASIGWIGAKMAAFGSFTNGGEILSSAANELFGSYGALLLGVIVTLACFTTSVGLVVAAGQFFNKITGIPYHWIILIVTIVSYLIANQGLDTIISVSVPVLTFIYPIAIVLILLTFMNKLFKGSRGVYRGAILLTALVSLYDGLAAFGFDLSSITPWMEKLPFFSLGLGWVTPAIAGGLIGLLFSKNKLVES</sequence>
<gene>
    <name evidence="10" type="primary">brnQ</name>
    <name evidence="10" type="ORF">CIL03_18570</name>
</gene>
<keyword evidence="11" id="KW-1185">Reference proteome</keyword>
<dbReference type="GO" id="GO:0005886">
    <property type="term" value="C:plasma membrane"/>
    <property type="evidence" value="ECO:0007669"/>
    <property type="project" value="UniProtKB-SubCell"/>
</dbReference>
<evidence type="ECO:0000313" key="11">
    <source>
        <dbReference type="Proteomes" id="UP000216498"/>
    </source>
</evidence>
<comment type="similarity">
    <text evidence="2 9">Belongs to the branched chain amino acid transporter family.</text>
</comment>
<dbReference type="GO" id="GO:0015820">
    <property type="term" value="P:L-leucine transport"/>
    <property type="evidence" value="ECO:0007669"/>
    <property type="project" value="TreeGrafter"/>
</dbReference>
<comment type="subcellular location">
    <subcellularLocation>
        <location evidence="1 9">Cell membrane</location>
        <topology evidence="1 9">Multi-pass membrane protein</topology>
    </subcellularLocation>
</comment>
<feature type="transmembrane region" description="Helical" evidence="9">
    <location>
        <begin position="330"/>
        <end position="352"/>
    </location>
</feature>
<feature type="transmembrane region" description="Helical" evidence="9">
    <location>
        <begin position="146"/>
        <end position="166"/>
    </location>
</feature>
<feature type="transmembrane region" description="Helical" evidence="9">
    <location>
        <begin position="36"/>
        <end position="61"/>
    </location>
</feature>
<evidence type="ECO:0000256" key="3">
    <source>
        <dbReference type="ARBA" id="ARBA00022448"/>
    </source>
</evidence>
<proteinExistence type="inferred from homology"/>
<evidence type="ECO:0000256" key="5">
    <source>
        <dbReference type="ARBA" id="ARBA00022692"/>
    </source>
</evidence>
<dbReference type="EMBL" id="NPMS01000015">
    <property type="protein sequence ID" value="OZU87102.1"/>
    <property type="molecule type" value="Genomic_DNA"/>
</dbReference>
<evidence type="ECO:0000256" key="7">
    <source>
        <dbReference type="ARBA" id="ARBA00022989"/>
    </source>
</evidence>
<feature type="transmembrane region" description="Helical" evidence="9">
    <location>
        <begin position="7"/>
        <end position="24"/>
    </location>
</feature>
<dbReference type="GO" id="GO:0015818">
    <property type="term" value="P:isoleucine transport"/>
    <property type="evidence" value="ECO:0007669"/>
    <property type="project" value="TreeGrafter"/>
</dbReference>
<dbReference type="GO" id="GO:0005304">
    <property type="term" value="F:L-valine transmembrane transporter activity"/>
    <property type="evidence" value="ECO:0007669"/>
    <property type="project" value="TreeGrafter"/>
</dbReference>
<keyword evidence="5 9" id="KW-0812">Transmembrane</keyword>
<accession>A0A265N4Z4</accession>
<feature type="transmembrane region" description="Helical" evidence="9">
    <location>
        <begin position="73"/>
        <end position="94"/>
    </location>
</feature>
<dbReference type="NCBIfam" id="TIGR00796">
    <property type="entry name" value="livcs"/>
    <property type="match status" value="1"/>
</dbReference>
<reference evidence="10 11" key="1">
    <citation type="submission" date="2017-08" db="EMBL/GenBank/DDBJ databases">
        <title>Virgibacillus indicus sp. nov. and Virgibacillus profoundi sp. nov, two moderately halophilic bacteria isolated from marine sediment by using the Microfluidic Streak Plate.</title>
        <authorList>
            <person name="Xu B."/>
            <person name="Hu B."/>
            <person name="Wang J."/>
            <person name="Zhu Y."/>
            <person name="Huang L."/>
            <person name="Du W."/>
            <person name="Huang Y."/>
        </authorList>
    </citation>
    <scope>NUCLEOTIDE SEQUENCE [LARGE SCALE GENOMIC DNA]</scope>
    <source>
        <strain evidence="10 11">IO3-P2-C2</strain>
    </source>
</reference>
<protein>
    <recommendedName>
        <fullName evidence="9">Branched-chain amino acid transport system carrier protein</fullName>
    </recommendedName>
</protein>
<keyword evidence="6 9" id="KW-0029">Amino-acid transport</keyword>
<feature type="transmembrane region" description="Helical" evidence="9">
    <location>
        <begin position="114"/>
        <end position="134"/>
    </location>
</feature>
<name>A0A265N4Z4_9BACI</name>
<evidence type="ECO:0000256" key="2">
    <source>
        <dbReference type="ARBA" id="ARBA00008540"/>
    </source>
</evidence>
<keyword evidence="8 9" id="KW-0472">Membrane</keyword>
<evidence type="ECO:0000256" key="8">
    <source>
        <dbReference type="ARBA" id="ARBA00023136"/>
    </source>
</evidence>
<dbReference type="Pfam" id="PF05525">
    <property type="entry name" value="Branch_AA_trans"/>
    <property type="match status" value="1"/>
</dbReference>
<feature type="transmembrane region" description="Helical" evidence="9">
    <location>
        <begin position="399"/>
        <end position="422"/>
    </location>
</feature>
<feature type="transmembrane region" description="Helical" evidence="9">
    <location>
        <begin position="364"/>
        <end position="387"/>
    </location>
</feature>
<dbReference type="PANTHER" id="PTHR30588">
    <property type="entry name" value="BRANCHED-CHAIN AMINO ACID TRANSPORT SYSTEM 2 CARRIER PROTEIN"/>
    <property type="match status" value="1"/>
</dbReference>
<dbReference type="OrthoDB" id="9783920at2"/>
<dbReference type="Proteomes" id="UP000216498">
    <property type="component" value="Unassembled WGS sequence"/>
</dbReference>
<comment type="caution">
    <text evidence="10">The sequence shown here is derived from an EMBL/GenBank/DDBJ whole genome shotgun (WGS) entry which is preliminary data.</text>
</comment>
<feature type="transmembrane region" description="Helical" evidence="9">
    <location>
        <begin position="186"/>
        <end position="209"/>
    </location>
</feature>